<reference evidence="1" key="1">
    <citation type="submission" date="2020-04" db="EMBL/GenBank/DDBJ databases">
        <authorList>
            <person name="Chiriac C."/>
            <person name="Salcher M."/>
            <person name="Ghai R."/>
            <person name="Kavagutti S V."/>
        </authorList>
    </citation>
    <scope>NUCLEOTIDE SEQUENCE</scope>
</reference>
<name>A0A6J5N723_9CAUD</name>
<protein>
    <submittedName>
        <fullName evidence="1">Uncharacterized protein</fullName>
    </submittedName>
</protein>
<gene>
    <name evidence="1" type="ORF">UFOVP605_35</name>
</gene>
<proteinExistence type="predicted"/>
<sequence length="97" mass="10801">MKNATQLEVLEMTVHLFAVAHTALEQKATIATRIRNEARAELNFARRTDMEAAAEAAFDRACDEEQLCIQKVNVAFDMYLDALAKFNAAQQVSKVVA</sequence>
<evidence type="ECO:0000313" key="1">
    <source>
        <dbReference type="EMBL" id="CAB4153003.1"/>
    </source>
</evidence>
<organism evidence="1">
    <name type="scientific">uncultured Caudovirales phage</name>
    <dbReference type="NCBI Taxonomy" id="2100421"/>
    <lineage>
        <taxon>Viruses</taxon>
        <taxon>Duplodnaviria</taxon>
        <taxon>Heunggongvirae</taxon>
        <taxon>Uroviricota</taxon>
        <taxon>Caudoviricetes</taxon>
        <taxon>Peduoviridae</taxon>
        <taxon>Maltschvirus</taxon>
        <taxon>Maltschvirus maltsch</taxon>
    </lineage>
</organism>
<dbReference type="EMBL" id="LR796592">
    <property type="protein sequence ID" value="CAB4153003.1"/>
    <property type="molecule type" value="Genomic_DNA"/>
</dbReference>
<accession>A0A6J5N723</accession>